<dbReference type="InterPro" id="IPR051059">
    <property type="entry name" value="VerF-like"/>
</dbReference>
<dbReference type="InterPro" id="IPR007219">
    <property type="entry name" value="XnlR_reg_dom"/>
</dbReference>
<feature type="compositionally biased region" description="Polar residues" evidence="8">
    <location>
        <begin position="62"/>
        <end position="82"/>
    </location>
</feature>
<feature type="domain" description="C2H2-type" evidence="9">
    <location>
        <begin position="40"/>
        <end position="67"/>
    </location>
</feature>
<keyword evidence="4 7" id="KW-0863">Zinc-finger</keyword>
<dbReference type="AlphaFoldDB" id="A0A9P9JTD6"/>
<dbReference type="GO" id="GO:0000978">
    <property type="term" value="F:RNA polymerase II cis-regulatory region sequence-specific DNA binding"/>
    <property type="evidence" value="ECO:0007669"/>
    <property type="project" value="InterPro"/>
</dbReference>
<dbReference type="Gene3D" id="3.30.160.60">
    <property type="entry name" value="Classic Zinc Finger"/>
    <property type="match status" value="2"/>
</dbReference>
<evidence type="ECO:0000256" key="2">
    <source>
        <dbReference type="ARBA" id="ARBA00022723"/>
    </source>
</evidence>
<protein>
    <recommendedName>
        <fullName evidence="9">C2H2-type domain-containing protein</fullName>
    </recommendedName>
</protein>
<dbReference type="Proteomes" id="UP000720189">
    <property type="component" value="Unassembled WGS sequence"/>
</dbReference>
<dbReference type="RefSeq" id="XP_046041578.1">
    <property type="nucleotide sequence ID" value="XM_046185407.1"/>
</dbReference>
<comment type="caution">
    <text evidence="10">The sequence shown here is derived from an EMBL/GenBank/DDBJ whole genome shotgun (WGS) entry which is preliminary data.</text>
</comment>
<dbReference type="PROSITE" id="PS50157">
    <property type="entry name" value="ZINC_FINGER_C2H2_2"/>
    <property type="match status" value="2"/>
</dbReference>
<dbReference type="PANTHER" id="PTHR40626">
    <property type="entry name" value="MIP31509P"/>
    <property type="match status" value="1"/>
</dbReference>
<feature type="region of interest" description="Disordered" evidence="8">
    <location>
        <begin position="201"/>
        <end position="252"/>
    </location>
</feature>
<evidence type="ECO:0000256" key="1">
    <source>
        <dbReference type="ARBA" id="ARBA00004123"/>
    </source>
</evidence>
<evidence type="ECO:0000313" key="10">
    <source>
        <dbReference type="EMBL" id="KAH7210807.1"/>
    </source>
</evidence>
<keyword evidence="5" id="KW-0862">Zinc</keyword>
<keyword evidence="6" id="KW-0539">Nucleus</keyword>
<feature type="domain" description="C2H2-type" evidence="9">
    <location>
        <begin position="12"/>
        <end position="39"/>
    </location>
</feature>
<dbReference type="PANTHER" id="PTHR40626:SF11">
    <property type="entry name" value="ZINC FINGER PROTEIN YPR022C"/>
    <property type="match status" value="1"/>
</dbReference>
<feature type="region of interest" description="Disordered" evidence="8">
    <location>
        <begin position="53"/>
        <end position="82"/>
    </location>
</feature>
<dbReference type="Pfam" id="PF04082">
    <property type="entry name" value="Fungal_trans"/>
    <property type="match status" value="1"/>
</dbReference>
<dbReference type="GO" id="GO:0000981">
    <property type="term" value="F:DNA-binding transcription factor activity, RNA polymerase II-specific"/>
    <property type="evidence" value="ECO:0007669"/>
    <property type="project" value="InterPro"/>
</dbReference>
<keyword evidence="11" id="KW-1185">Reference proteome</keyword>
<dbReference type="GO" id="GO:0006351">
    <property type="term" value="P:DNA-templated transcription"/>
    <property type="evidence" value="ECO:0007669"/>
    <property type="project" value="InterPro"/>
</dbReference>
<evidence type="ECO:0000256" key="8">
    <source>
        <dbReference type="SAM" id="MobiDB-lite"/>
    </source>
</evidence>
<dbReference type="FunFam" id="3.30.160.60:FF:000358">
    <property type="entry name" value="zinc finger protein 24"/>
    <property type="match status" value="1"/>
</dbReference>
<dbReference type="GO" id="GO:0000785">
    <property type="term" value="C:chromatin"/>
    <property type="evidence" value="ECO:0007669"/>
    <property type="project" value="TreeGrafter"/>
</dbReference>
<dbReference type="InterPro" id="IPR036236">
    <property type="entry name" value="Znf_C2H2_sf"/>
</dbReference>
<gene>
    <name evidence="10" type="ORF">BKA55DRAFT_256592</name>
</gene>
<evidence type="ECO:0000313" key="11">
    <source>
        <dbReference type="Proteomes" id="UP000720189"/>
    </source>
</evidence>
<comment type="subcellular location">
    <subcellularLocation>
        <location evidence="1">Nucleus</location>
    </subcellularLocation>
</comment>
<dbReference type="CDD" id="cd12148">
    <property type="entry name" value="fungal_TF_MHR"/>
    <property type="match status" value="1"/>
</dbReference>
<dbReference type="OrthoDB" id="10018191at2759"/>
<dbReference type="SMART" id="SM00355">
    <property type="entry name" value="ZnF_C2H2"/>
    <property type="match status" value="2"/>
</dbReference>
<dbReference type="PROSITE" id="PS00028">
    <property type="entry name" value="ZINC_FINGER_C2H2_1"/>
    <property type="match status" value="2"/>
</dbReference>
<name>A0A9P9JTD6_FUSRE</name>
<dbReference type="GO" id="GO:0005634">
    <property type="term" value="C:nucleus"/>
    <property type="evidence" value="ECO:0007669"/>
    <property type="project" value="UniProtKB-SubCell"/>
</dbReference>
<dbReference type="GeneID" id="70215361"/>
<organism evidence="10 11">
    <name type="scientific">Fusarium redolens</name>
    <dbReference type="NCBI Taxonomy" id="48865"/>
    <lineage>
        <taxon>Eukaryota</taxon>
        <taxon>Fungi</taxon>
        <taxon>Dikarya</taxon>
        <taxon>Ascomycota</taxon>
        <taxon>Pezizomycotina</taxon>
        <taxon>Sordariomycetes</taxon>
        <taxon>Hypocreomycetidae</taxon>
        <taxon>Hypocreales</taxon>
        <taxon>Nectriaceae</taxon>
        <taxon>Fusarium</taxon>
        <taxon>Fusarium redolens species complex</taxon>
    </lineage>
</organism>
<proteinExistence type="predicted"/>
<dbReference type="SUPFAM" id="SSF57667">
    <property type="entry name" value="beta-beta-alpha zinc fingers"/>
    <property type="match status" value="1"/>
</dbReference>
<reference evidence="10" key="1">
    <citation type="journal article" date="2021" name="Nat. Commun.">
        <title>Genetic determinants of endophytism in the Arabidopsis root mycobiome.</title>
        <authorList>
            <person name="Mesny F."/>
            <person name="Miyauchi S."/>
            <person name="Thiergart T."/>
            <person name="Pickel B."/>
            <person name="Atanasova L."/>
            <person name="Karlsson M."/>
            <person name="Huettel B."/>
            <person name="Barry K.W."/>
            <person name="Haridas S."/>
            <person name="Chen C."/>
            <person name="Bauer D."/>
            <person name="Andreopoulos W."/>
            <person name="Pangilinan J."/>
            <person name="LaButti K."/>
            <person name="Riley R."/>
            <person name="Lipzen A."/>
            <person name="Clum A."/>
            <person name="Drula E."/>
            <person name="Henrissat B."/>
            <person name="Kohler A."/>
            <person name="Grigoriev I.V."/>
            <person name="Martin F.M."/>
            <person name="Hacquard S."/>
        </authorList>
    </citation>
    <scope>NUCLEOTIDE SEQUENCE</scope>
    <source>
        <strain evidence="10">MPI-CAGE-AT-0023</strain>
    </source>
</reference>
<evidence type="ECO:0000259" key="9">
    <source>
        <dbReference type="PROSITE" id="PS50157"/>
    </source>
</evidence>
<sequence>MQRRRKTTKEERVCSICSQHFAKAEHLHRHFRSHTKEKPFTCPVCEKKFTRQDTLLRHSRSHQTPQRTLTDETSPPSRTQDSGSMIMETIHIPNEAQEEILPVSQHHATNSIPVPGSMNVPYEPMTSGNSYLDNILSDTSPMFLTEQRYAWLPQWDAEMNLSTDWLAELTGDQPNANWLASPLLDSVSDISPYTTGLCQAIPGQAPANADTTTTSEPEPRPSCRKSVQKRWHTYTDPPPSGYDTPDASNDDHHQVDEACHRTLADRLRQQVQEGPVPSIAFLNLAVQAYMSNFQPIFPIVHAHSFRPHSRNGLLILSICSVGSLYLGSTRAVSYGISIYERLHKALLSSWDTHLAESRRSNASIRSFQACIIGQVFGLLMGRPKDLVQIDFFHGSLVAWTRQLKLFQSAEPELDVTRLAQLEGQDLEVAWRKWAKSEERTRLVLALLLQDAEIASLLHHDPLMRHSLDTIPRAASKEAFCAPDAETWKTIVISEASSSSFQEGHTNEDTTSLSSFPLVSSDFELLVMLRCIGAIPLEQHTFLPTRNNAVSQRRDALISWYKRYRSSVAFQKQESSLMMLWHSMFMLLHMNLDILECFCGREGQDVAETHREAVKSWANSRDGTSCVIHAMHVIRHFERLPMGSEPPIHFTLCLYRCGIAWYCYITFVDKATLRAAEDLTIPELQAISSHGGISLLQNAVFKDIKAGASLLFRIIHLLQRAIHWQLSRNLASTLLSLVENETEVF</sequence>
<evidence type="ECO:0000256" key="7">
    <source>
        <dbReference type="PROSITE-ProRule" id="PRU00042"/>
    </source>
</evidence>
<evidence type="ECO:0000256" key="5">
    <source>
        <dbReference type="ARBA" id="ARBA00022833"/>
    </source>
</evidence>
<keyword evidence="3" id="KW-0677">Repeat</keyword>
<evidence type="ECO:0000256" key="3">
    <source>
        <dbReference type="ARBA" id="ARBA00022737"/>
    </source>
</evidence>
<dbReference type="Pfam" id="PF00096">
    <property type="entry name" value="zf-C2H2"/>
    <property type="match status" value="1"/>
</dbReference>
<evidence type="ECO:0000256" key="4">
    <source>
        <dbReference type="ARBA" id="ARBA00022771"/>
    </source>
</evidence>
<dbReference type="EMBL" id="JAGMUX010000031">
    <property type="protein sequence ID" value="KAH7210807.1"/>
    <property type="molecule type" value="Genomic_DNA"/>
</dbReference>
<evidence type="ECO:0000256" key="6">
    <source>
        <dbReference type="ARBA" id="ARBA00023242"/>
    </source>
</evidence>
<dbReference type="GO" id="GO:0008270">
    <property type="term" value="F:zinc ion binding"/>
    <property type="evidence" value="ECO:0007669"/>
    <property type="project" value="UniProtKB-KW"/>
</dbReference>
<accession>A0A9P9JTD6</accession>
<keyword evidence="2" id="KW-0479">Metal-binding</keyword>
<feature type="compositionally biased region" description="Basic residues" evidence="8">
    <location>
        <begin position="222"/>
        <end position="232"/>
    </location>
</feature>
<dbReference type="InterPro" id="IPR013087">
    <property type="entry name" value="Znf_C2H2_type"/>
</dbReference>